<comment type="caution">
    <text evidence="1">The sequence shown here is derived from an EMBL/GenBank/DDBJ whole genome shotgun (WGS) entry which is preliminary data.</text>
</comment>
<dbReference type="RefSeq" id="WP_106112999.1">
    <property type="nucleotide sequence ID" value="NZ_PVSR01000005.1"/>
</dbReference>
<organism evidence="1 2">
    <name type="scientific">Actinopolyspora mortivallis</name>
    <dbReference type="NCBI Taxonomy" id="33906"/>
    <lineage>
        <taxon>Bacteria</taxon>
        <taxon>Bacillati</taxon>
        <taxon>Actinomycetota</taxon>
        <taxon>Actinomycetes</taxon>
        <taxon>Actinopolysporales</taxon>
        <taxon>Actinopolysporaceae</taxon>
        <taxon>Actinopolyspora</taxon>
    </lineage>
</organism>
<dbReference type="AlphaFoldDB" id="A0A2T0GYR2"/>
<dbReference type="Proteomes" id="UP000239352">
    <property type="component" value="Unassembled WGS sequence"/>
</dbReference>
<name>A0A2T0GYR2_ACTMO</name>
<protein>
    <submittedName>
        <fullName evidence="1">Uncharacterized protein</fullName>
    </submittedName>
</protein>
<keyword evidence="2" id="KW-1185">Reference proteome</keyword>
<sequence>MVRSRALDERERFRGVVDGMRVRQPALRAAAWRAAPPEWRDEVVPMLTAPGWVLPRPRPLEEVELDWAEAADEAALVTCRERSSALLPPGEDGRPFTSYGRALVRVAGKGRLYNGRIYRPVGVHSLEGRLRLRFVLARYFDHLDTTEFLAYESSVRTANAADPFTGAYRRFLADPFDLSRRATGLGVVTLTIRRSEREAGFFLHRRNDDRVVVAPGMFQAVPAGEFSPADCDDRSAAAGLDLWHMMLREYAEELLGFEEGYGRGLPPPDYHRQWPYGELEAARSAGRVVPWVLGIGLDPLTWKAEILTACVLDAPVFDSVFARIAVNGQEGTVLTGPDGRGIPFEQESVHRYADHPGTRDSARGCLRLAWRHRSVLGLG</sequence>
<accession>A0A2T0GYR2</accession>
<dbReference type="EMBL" id="PVSR01000005">
    <property type="protein sequence ID" value="PRW64244.1"/>
    <property type="molecule type" value="Genomic_DNA"/>
</dbReference>
<reference evidence="1 2" key="1">
    <citation type="submission" date="2018-03" db="EMBL/GenBank/DDBJ databases">
        <title>Actinopolyspora mortivallis from Sahara, screening for active biomolecules.</title>
        <authorList>
            <person name="Selama O."/>
            <person name="Wellington E.M.H."/>
            <person name="Hacene H."/>
        </authorList>
    </citation>
    <scope>NUCLEOTIDE SEQUENCE [LARGE SCALE GENOMIC DNA]</scope>
    <source>
        <strain evidence="1 2">M5A</strain>
    </source>
</reference>
<gene>
    <name evidence="1" type="ORF">CEP50_06315</name>
</gene>
<evidence type="ECO:0000313" key="1">
    <source>
        <dbReference type="EMBL" id="PRW64244.1"/>
    </source>
</evidence>
<proteinExistence type="predicted"/>
<evidence type="ECO:0000313" key="2">
    <source>
        <dbReference type="Proteomes" id="UP000239352"/>
    </source>
</evidence>
<dbReference type="InParanoid" id="A0A2T0GYR2"/>